<dbReference type="NCBIfam" id="TIGR01007">
    <property type="entry name" value="eps_fam"/>
    <property type="match status" value="1"/>
</dbReference>
<dbReference type="GO" id="GO:0042802">
    <property type="term" value="F:identical protein binding"/>
    <property type="evidence" value="ECO:0007669"/>
    <property type="project" value="UniProtKB-ARBA"/>
</dbReference>
<dbReference type="Pfam" id="PF02706">
    <property type="entry name" value="Wzz"/>
    <property type="match status" value="1"/>
</dbReference>
<dbReference type="EMBL" id="CAJNAP010000001">
    <property type="protein sequence ID" value="CAE6483150.1"/>
    <property type="molecule type" value="Genomic_DNA"/>
</dbReference>
<dbReference type="AlphaFoldDB" id="A0A8H8YX13"/>
<feature type="transmembrane region" description="Helical" evidence="18">
    <location>
        <begin position="39"/>
        <end position="58"/>
    </location>
</feature>
<evidence type="ECO:0000259" key="19">
    <source>
        <dbReference type="Pfam" id="PF02706"/>
    </source>
</evidence>
<dbReference type="InterPro" id="IPR032807">
    <property type="entry name" value="GNVR"/>
</dbReference>
<reference evidence="22" key="1">
    <citation type="submission" date="2021-02" db="EMBL/GenBank/DDBJ databases">
        <authorList>
            <person name="Han P."/>
        </authorList>
    </citation>
    <scope>NUCLEOTIDE SEQUENCE</scope>
    <source>
        <strain evidence="22">Nitrosomonas nitrosa 18-3D</strain>
    </source>
</reference>
<dbReference type="RefSeq" id="WP_239654041.1">
    <property type="nucleotide sequence ID" value="NZ_CAJNAP010000001.1"/>
</dbReference>
<proteinExistence type="inferred from homology"/>
<keyword evidence="6 18" id="KW-0812">Transmembrane</keyword>
<keyword evidence="4" id="KW-0997">Cell inner membrane</keyword>
<evidence type="ECO:0000313" key="22">
    <source>
        <dbReference type="EMBL" id="CAE6483150.1"/>
    </source>
</evidence>
<feature type="transmembrane region" description="Helical" evidence="18">
    <location>
        <begin position="457"/>
        <end position="477"/>
    </location>
</feature>
<keyword evidence="5" id="KW-0808">Transferase</keyword>
<evidence type="ECO:0000256" key="13">
    <source>
        <dbReference type="ARBA" id="ARBA00023169"/>
    </source>
</evidence>
<evidence type="ECO:0000256" key="8">
    <source>
        <dbReference type="ARBA" id="ARBA00022777"/>
    </source>
</evidence>
<dbReference type="GO" id="GO:0004713">
    <property type="term" value="F:protein tyrosine kinase activity"/>
    <property type="evidence" value="ECO:0007669"/>
    <property type="project" value="UniProtKB-KW"/>
</dbReference>
<accession>A0A8H8YX13</accession>
<keyword evidence="12" id="KW-0829">Tyrosine-protein kinase</keyword>
<dbReference type="PANTHER" id="PTHR32309">
    <property type="entry name" value="TYROSINE-PROTEIN KINASE"/>
    <property type="match status" value="1"/>
</dbReference>
<dbReference type="PANTHER" id="PTHR32309:SF32">
    <property type="entry name" value="TYROSINE-PROTEIN KINASE ETK-RELATED"/>
    <property type="match status" value="1"/>
</dbReference>
<dbReference type="Gene3D" id="3.40.50.300">
    <property type="entry name" value="P-loop containing nucleotide triphosphate hydrolases"/>
    <property type="match status" value="1"/>
</dbReference>
<evidence type="ECO:0000256" key="4">
    <source>
        <dbReference type="ARBA" id="ARBA00022519"/>
    </source>
</evidence>
<dbReference type="InterPro" id="IPR050445">
    <property type="entry name" value="Bact_polysacc_biosynth/exp"/>
</dbReference>
<feature type="domain" description="Tyrosine-protein kinase G-rich" evidence="21">
    <location>
        <begin position="399"/>
        <end position="479"/>
    </location>
</feature>
<keyword evidence="10 18" id="KW-1133">Transmembrane helix</keyword>
<comment type="function">
    <text evidence="15">Probably involved in polymerization and/or export of exopolysaccharide EPS I which functions as a virulence factor. May be involved in an ATP-dependent process in the pathway for EPS I production, possibly export of the trimeric repeat units across the inner membrane or their polymerization.</text>
</comment>
<name>A0A8H8YX13_9PROT</name>
<evidence type="ECO:0000256" key="6">
    <source>
        <dbReference type="ARBA" id="ARBA00022692"/>
    </source>
</evidence>
<dbReference type="GO" id="GO:0005886">
    <property type="term" value="C:plasma membrane"/>
    <property type="evidence" value="ECO:0007669"/>
    <property type="project" value="UniProtKB-SubCell"/>
</dbReference>
<comment type="similarity">
    <text evidence="2">Belongs to the etk/wzc family.</text>
</comment>
<evidence type="ECO:0000256" key="7">
    <source>
        <dbReference type="ARBA" id="ARBA00022741"/>
    </source>
</evidence>
<organism evidence="22 23">
    <name type="scientific">Nitrosomonas nitrosa</name>
    <dbReference type="NCBI Taxonomy" id="52442"/>
    <lineage>
        <taxon>Bacteria</taxon>
        <taxon>Pseudomonadati</taxon>
        <taxon>Pseudomonadota</taxon>
        <taxon>Betaproteobacteria</taxon>
        <taxon>Nitrosomonadales</taxon>
        <taxon>Nitrosomonadaceae</taxon>
        <taxon>Nitrosomonas</taxon>
    </lineage>
</organism>
<dbReference type="CDD" id="cd05387">
    <property type="entry name" value="BY-kinase"/>
    <property type="match status" value="1"/>
</dbReference>
<dbReference type="InterPro" id="IPR003856">
    <property type="entry name" value="LPS_length_determ_N"/>
</dbReference>
<dbReference type="SUPFAM" id="SSF57997">
    <property type="entry name" value="Tropomyosin"/>
    <property type="match status" value="1"/>
</dbReference>
<keyword evidence="9" id="KW-0067">ATP-binding</keyword>
<keyword evidence="13" id="KW-0270">Exopolysaccharide synthesis</keyword>
<evidence type="ECO:0000256" key="12">
    <source>
        <dbReference type="ARBA" id="ARBA00023137"/>
    </source>
</evidence>
<evidence type="ECO:0000256" key="1">
    <source>
        <dbReference type="ARBA" id="ARBA00004429"/>
    </source>
</evidence>
<evidence type="ECO:0000256" key="18">
    <source>
        <dbReference type="SAM" id="Phobius"/>
    </source>
</evidence>
<evidence type="ECO:0000259" key="21">
    <source>
        <dbReference type="Pfam" id="PF13807"/>
    </source>
</evidence>
<gene>
    <name evidence="22" type="primary">epsB</name>
    <name evidence="22" type="ORF">NMYAN_10046</name>
</gene>
<keyword evidence="7" id="KW-0547">Nucleotide-binding</keyword>
<evidence type="ECO:0000256" key="14">
    <source>
        <dbReference type="ARBA" id="ARBA00053015"/>
    </source>
</evidence>
<dbReference type="InterPro" id="IPR005702">
    <property type="entry name" value="Wzc-like_C"/>
</dbReference>
<evidence type="ECO:0000256" key="10">
    <source>
        <dbReference type="ARBA" id="ARBA00022989"/>
    </source>
</evidence>
<comment type="subcellular location">
    <subcellularLocation>
        <location evidence="1">Cell inner membrane</location>
        <topology evidence="1">Multi-pass membrane protein</topology>
    </subcellularLocation>
</comment>
<dbReference type="FunFam" id="3.40.50.300:FF:000527">
    <property type="entry name" value="Tyrosine-protein kinase etk"/>
    <property type="match status" value="1"/>
</dbReference>
<dbReference type="Proteomes" id="UP000601736">
    <property type="component" value="Unassembled WGS sequence"/>
</dbReference>
<dbReference type="InterPro" id="IPR025669">
    <property type="entry name" value="AAA_dom"/>
</dbReference>
<keyword evidence="3" id="KW-1003">Cell membrane</keyword>
<feature type="domain" description="AAA" evidence="20">
    <location>
        <begin position="570"/>
        <end position="688"/>
    </location>
</feature>
<evidence type="ECO:0000259" key="20">
    <source>
        <dbReference type="Pfam" id="PF13614"/>
    </source>
</evidence>
<evidence type="ECO:0000256" key="15">
    <source>
        <dbReference type="ARBA" id="ARBA00054296"/>
    </source>
</evidence>
<dbReference type="GO" id="GO:0000271">
    <property type="term" value="P:polysaccharide biosynthetic process"/>
    <property type="evidence" value="ECO:0007669"/>
    <property type="project" value="UniProtKB-KW"/>
</dbReference>
<dbReference type="SUPFAM" id="SSF52540">
    <property type="entry name" value="P-loop containing nucleoside triphosphate hydrolases"/>
    <property type="match status" value="1"/>
</dbReference>
<evidence type="ECO:0000256" key="17">
    <source>
        <dbReference type="ARBA" id="ARBA00081049"/>
    </source>
</evidence>
<protein>
    <recommendedName>
        <fullName evidence="16">Putative tyrosine-protein kinase EpsB</fullName>
    </recommendedName>
    <alternativeName>
        <fullName evidence="17">EPS I polysaccharide export protein EpsB</fullName>
    </alternativeName>
</protein>
<comment type="caution">
    <text evidence="22">The sequence shown here is derived from an EMBL/GenBank/DDBJ whole genome shotgun (WGS) entry which is preliminary data.</text>
</comment>
<evidence type="ECO:0000256" key="11">
    <source>
        <dbReference type="ARBA" id="ARBA00023136"/>
    </source>
</evidence>
<dbReference type="Pfam" id="PF13614">
    <property type="entry name" value="AAA_31"/>
    <property type="match status" value="1"/>
</dbReference>
<evidence type="ECO:0000256" key="9">
    <source>
        <dbReference type="ARBA" id="ARBA00022840"/>
    </source>
</evidence>
<keyword evidence="11 18" id="KW-0472">Membrane</keyword>
<dbReference type="InterPro" id="IPR027417">
    <property type="entry name" value="P-loop_NTPase"/>
</dbReference>
<evidence type="ECO:0000256" key="2">
    <source>
        <dbReference type="ARBA" id="ARBA00008883"/>
    </source>
</evidence>
<dbReference type="Pfam" id="PF13807">
    <property type="entry name" value="GNVR"/>
    <property type="match status" value="1"/>
</dbReference>
<dbReference type="Pfam" id="PF23607">
    <property type="entry name" value="WZC_N"/>
    <property type="match status" value="1"/>
</dbReference>
<comment type="catalytic activity">
    <reaction evidence="14">
        <text>L-tyrosyl-[protein] + ATP = O-phospho-L-tyrosyl-[protein] + ADP + H(+)</text>
        <dbReference type="Rhea" id="RHEA:10596"/>
        <dbReference type="Rhea" id="RHEA-COMP:10136"/>
        <dbReference type="Rhea" id="RHEA-COMP:20101"/>
        <dbReference type="ChEBI" id="CHEBI:15378"/>
        <dbReference type="ChEBI" id="CHEBI:30616"/>
        <dbReference type="ChEBI" id="CHEBI:46858"/>
        <dbReference type="ChEBI" id="CHEBI:61978"/>
        <dbReference type="ChEBI" id="CHEBI:456216"/>
    </reaction>
</comment>
<evidence type="ECO:0000256" key="16">
    <source>
        <dbReference type="ARBA" id="ARBA00067833"/>
    </source>
</evidence>
<sequence>MMPNTPNDHAKAQLDYQFDQDDDEINLGEVLGILLDSKWLIIGITFVALSLGVAKTFLDRPVYKADGLLQAKENTQSLAGLEPLTGLIDGKTPVLAEIELIKSRMILGKTIQSLHLDIVAKPKYFPIIGEAIARQFEKRNPDNAVANPLFDQIHYAWGGEAIQVDTFAVPADWEDEELILQAGKQGHFKLIRDDEIILEGEVGKLASMQLEGEKHSVSIFVSLLKARPDTYFTVMRQSKNQAIRNLRNSVSVTEKGKNTGILELTVESHSPDAAVSIVNEIANIYVQQNVDQKSAESQKTLEFLEKQLPIVKDQLEAATVALNEYRTRQGSIDLDLETQNILKSAVELRTQITLLQQKRDELRQRYTESHPTIISIDKQIARLQSQITAHDNKIEVLPETQQVILRLSRDVKVNTELYTTLLNNAQTLRIAKAGTIGNVRIIDYALLPDEPIKPKKLLIIGIAVILGIILGIVTAFVRRLLNRGVEDPHLIEKQLNIPVYATVPHSKSQKALYGKLKKPASSRHYTPVILALENREDIAIESLRSLRTTLHFAFLEARNNIIMITGPSPNIGKTFISVNLAVVMADAGKKVLLIDGDMRRGLIHKPLGLGRDNGLSELIFDAIKIEEAIHHIPQANIDFIPTGAIPPNPSELLLHERFGHFLENISAQYDLVIIDSPPILAVTDAAIIGRLASATLMVVKAGEHPMRELEQSTRRLIQAGTRLKGIVFNDLPQVSARHGYSYGKYVYQYSYKKGK</sequence>
<feature type="domain" description="Polysaccharide chain length determinant N-terminal" evidence="19">
    <location>
        <begin position="23"/>
        <end position="114"/>
    </location>
</feature>
<evidence type="ECO:0000313" key="23">
    <source>
        <dbReference type="Proteomes" id="UP000601736"/>
    </source>
</evidence>
<dbReference type="GO" id="GO:0005524">
    <property type="term" value="F:ATP binding"/>
    <property type="evidence" value="ECO:0007669"/>
    <property type="project" value="UniProtKB-KW"/>
</dbReference>
<evidence type="ECO:0000256" key="5">
    <source>
        <dbReference type="ARBA" id="ARBA00022679"/>
    </source>
</evidence>
<keyword evidence="8" id="KW-0418">Kinase</keyword>
<evidence type="ECO:0000256" key="3">
    <source>
        <dbReference type="ARBA" id="ARBA00022475"/>
    </source>
</evidence>